<gene>
    <name evidence="8" type="primary">Tor2a</name>
</gene>
<dbReference type="SUPFAM" id="SSF52540">
    <property type="entry name" value="P-loop containing nucleoside triphosphate hydrolases"/>
    <property type="match status" value="1"/>
</dbReference>
<keyword evidence="2 7" id="KW-0732">Signal</keyword>
<evidence type="ECO:0000256" key="4">
    <source>
        <dbReference type="ARBA" id="ARBA00022840"/>
    </source>
</evidence>
<evidence type="ECO:0000256" key="7">
    <source>
        <dbReference type="SAM" id="SignalP"/>
    </source>
</evidence>
<protein>
    <recommendedName>
        <fullName evidence="6">Torsin family 2 member A</fullName>
    </recommendedName>
</protein>
<dbReference type="GO" id="GO:0005524">
    <property type="term" value="F:ATP binding"/>
    <property type="evidence" value="ECO:0007669"/>
    <property type="project" value="UniProtKB-KW"/>
</dbReference>
<dbReference type="PANTHER" id="PTHR10760">
    <property type="entry name" value="TORSIN"/>
    <property type="match status" value="1"/>
</dbReference>
<evidence type="ECO:0000256" key="1">
    <source>
        <dbReference type="ARBA" id="ARBA00006235"/>
    </source>
</evidence>
<reference evidence="8" key="1">
    <citation type="submission" date="2025-08" db="UniProtKB">
        <authorList>
            <consortium name="Ensembl"/>
        </authorList>
    </citation>
    <scope>IDENTIFICATION</scope>
</reference>
<keyword evidence="4" id="KW-0067">ATP-binding</keyword>
<dbReference type="Ensembl" id="ENSCGRT00001015935.1">
    <property type="protein sequence ID" value="ENSCGRP00001011703.1"/>
    <property type="gene ID" value="ENSCGRG00001013283.1"/>
</dbReference>
<evidence type="ECO:0000256" key="3">
    <source>
        <dbReference type="ARBA" id="ARBA00022741"/>
    </source>
</evidence>
<accession>A0A8C2QHB2</accession>
<keyword evidence="5" id="KW-0325">Glycoprotein</keyword>
<evidence type="ECO:0000256" key="2">
    <source>
        <dbReference type="ARBA" id="ARBA00022729"/>
    </source>
</evidence>
<feature type="signal peptide" evidence="7">
    <location>
        <begin position="1"/>
        <end position="27"/>
    </location>
</feature>
<evidence type="ECO:0000313" key="8">
    <source>
        <dbReference type="Ensembl" id="ENSCGRP00001011703.1"/>
    </source>
</evidence>
<reference evidence="8" key="2">
    <citation type="submission" date="2025-09" db="UniProtKB">
        <authorList>
            <consortium name="Ensembl"/>
        </authorList>
    </citation>
    <scope>IDENTIFICATION</scope>
</reference>
<proteinExistence type="inferred from homology"/>
<dbReference type="InterPro" id="IPR010448">
    <property type="entry name" value="Torsin"/>
</dbReference>
<dbReference type="AlphaFoldDB" id="A0A8C2QHB2"/>
<dbReference type="GO" id="GO:0005635">
    <property type="term" value="C:nuclear envelope"/>
    <property type="evidence" value="ECO:0007669"/>
    <property type="project" value="TreeGrafter"/>
</dbReference>
<sequence>MAVARRGCRPWGSILGLLVLVLATATAWDVASLRCSFGSYCECDFWPDLPGLECDLAQHLAGQHLAKALVVKSLKAFVQELAPSKPLVLSLHGWTGTGKSYVMHGIYMLQGLGCHSPWKEKEMGHFAY</sequence>
<feature type="chain" id="PRO_5034059429" description="Torsin family 2 member A" evidence="7">
    <location>
        <begin position="28"/>
        <end position="128"/>
    </location>
</feature>
<keyword evidence="3" id="KW-0547">Nucleotide-binding</keyword>
<dbReference type="InterPro" id="IPR027417">
    <property type="entry name" value="P-loop_NTPase"/>
</dbReference>
<evidence type="ECO:0000313" key="9">
    <source>
        <dbReference type="Proteomes" id="UP000694386"/>
    </source>
</evidence>
<dbReference type="Pfam" id="PF06309">
    <property type="entry name" value="Torsin"/>
    <property type="match status" value="1"/>
</dbReference>
<dbReference type="Proteomes" id="UP000694386">
    <property type="component" value="Unplaced"/>
</dbReference>
<dbReference type="PANTHER" id="PTHR10760:SF4">
    <property type="entry name" value="TORSIN-2A"/>
    <property type="match status" value="1"/>
</dbReference>
<dbReference type="GO" id="GO:0016887">
    <property type="term" value="F:ATP hydrolysis activity"/>
    <property type="evidence" value="ECO:0007669"/>
    <property type="project" value="InterPro"/>
</dbReference>
<organism evidence="8 9">
    <name type="scientific">Cricetulus griseus</name>
    <name type="common">Chinese hamster</name>
    <name type="synonym">Cricetulus barabensis griseus</name>
    <dbReference type="NCBI Taxonomy" id="10029"/>
    <lineage>
        <taxon>Eukaryota</taxon>
        <taxon>Metazoa</taxon>
        <taxon>Chordata</taxon>
        <taxon>Craniata</taxon>
        <taxon>Vertebrata</taxon>
        <taxon>Euteleostomi</taxon>
        <taxon>Mammalia</taxon>
        <taxon>Eutheria</taxon>
        <taxon>Euarchontoglires</taxon>
        <taxon>Glires</taxon>
        <taxon>Rodentia</taxon>
        <taxon>Myomorpha</taxon>
        <taxon>Muroidea</taxon>
        <taxon>Cricetidae</taxon>
        <taxon>Cricetinae</taxon>
        <taxon>Cricetulus</taxon>
    </lineage>
</organism>
<comment type="similarity">
    <text evidence="1">Belongs to the ClpA/ClpB family. Torsin subfamily.</text>
</comment>
<name>A0A8C2QHB2_CRIGR</name>
<evidence type="ECO:0000256" key="5">
    <source>
        <dbReference type="ARBA" id="ARBA00023180"/>
    </source>
</evidence>
<evidence type="ECO:0000256" key="6">
    <source>
        <dbReference type="ARBA" id="ARBA00042469"/>
    </source>
</evidence>
<dbReference type="GO" id="GO:0005788">
    <property type="term" value="C:endoplasmic reticulum lumen"/>
    <property type="evidence" value="ECO:0007669"/>
    <property type="project" value="TreeGrafter"/>
</dbReference>